<keyword evidence="2" id="KW-0812">Transmembrane</keyword>
<accession>A0AAD6T0E2</accession>
<feature type="transmembrane region" description="Helical" evidence="2">
    <location>
        <begin position="123"/>
        <end position="141"/>
    </location>
</feature>
<evidence type="ECO:0000256" key="1">
    <source>
        <dbReference type="SAM" id="MobiDB-lite"/>
    </source>
</evidence>
<feature type="transmembrane region" description="Helical" evidence="2">
    <location>
        <begin position="147"/>
        <end position="168"/>
    </location>
</feature>
<evidence type="ECO:0000313" key="3">
    <source>
        <dbReference type="EMBL" id="KAJ7037351.1"/>
    </source>
</evidence>
<feature type="region of interest" description="Disordered" evidence="1">
    <location>
        <begin position="67"/>
        <end position="104"/>
    </location>
</feature>
<protein>
    <submittedName>
        <fullName evidence="3">Uncharacterized protein</fullName>
    </submittedName>
</protein>
<dbReference type="EMBL" id="JARJCM010000037">
    <property type="protein sequence ID" value="KAJ7037351.1"/>
    <property type="molecule type" value="Genomic_DNA"/>
</dbReference>
<dbReference type="AlphaFoldDB" id="A0AAD6T0E2"/>
<reference evidence="3" key="1">
    <citation type="submission" date="2023-03" db="EMBL/GenBank/DDBJ databases">
        <title>Massive genome expansion in bonnet fungi (Mycena s.s.) driven by repeated elements and novel gene families across ecological guilds.</title>
        <authorList>
            <consortium name="Lawrence Berkeley National Laboratory"/>
            <person name="Harder C.B."/>
            <person name="Miyauchi S."/>
            <person name="Viragh M."/>
            <person name="Kuo A."/>
            <person name="Thoen E."/>
            <person name="Andreopoulos B."/>
            <person name="Lu D."/>
            <person name="Skrede I."/>
            <person name="Drula E."/>
            <person name="Henrissat B."/>
            <person name="Morin E."/>
            <person name="Kohler A."/>
            <person name="Barry K."/>
            <person name="LaButti K."/>
            <person name="Morin E."/>
            <person name="Salamov A."/>
            <person name="Lipzen A."/>
            <person name="Mereny Z."/>
            <person name="Hegedus B."/>
            <person name="Baldrian P."/>
            <person name="Stursova M."/>
            <person name="Weitz H."/>
            <person name="Taylor A."/>
            <person name="Grigoriev I.V."/>
            <person name="Nagy L.G."/>
            <person name="Martin F."/>
            <person name="Kauserud H."/>
        </authorList>
    </citation>
    <scope>NUCLEOTIDE SEQUENCE</scope>
    <source>
        <strain evidence="3">CBHHK200</strain>
    </source>
</reference>
<evidence type="ECO:0000256" key="2">
    <source>
        <dbReference type="SAM" id="Phobius"/>
    </source>
</evidence>
<sequence length="201" mass="23511">MATFRVHQPQYLPTPKEFRFRQSAYSVPPPQPQPTTPDPDYGYEYIAQLSAPFILFARPPFPRSLHFTPETDLRPERLNRDRERKDRERRDRERKREEKERRKRARRVRQIQLLQLLQAPPQGLLLTLLSSVLFVLLAVLALELVGWFTFIGLLVTVYNGLPATRYLAWNPRHDTHRPGHLALLPFKGNLSMRARGARPSG</sequence>
<name>A0AAD6T0E2_9AGAR</name>
<feature type="compositionally biased region" description="Basic and acidic residues" evidence="1">
    <location>
        <begin position="69"/>
        <end position="100"/>
    </location>
</feature>
<keyword evidence="2" id="KW-1133">Transmembrane helix</keyword>
<keyword evidence="4" id="KW-1185">Reference proteome</keyword>
<gene>
    <name evidence="3" type="ORF">C8F04DRAFT_1256924</name>
</gene>
<comment type="caution">
    <text evidence="3">The sequence shown here is derived from an EMBL/GenBank/DDBJ whole genome shotgun (WGS) entry which is preliminary data.</text>
</comment>
<dbReference type="Proteomes" id="UP001218188">
    <property type="component" value="Unassembled WGS sequence"/>
</dbReference>
<evidence type="ECO:0000313" key="4">
    <source>
        <dbReference type="Proteomes" id="UP001218188"/>
    </source>
</evidence>
<organism evidence="3 4">
    <name type="scientific">Mycena alexandri</name>
    <dbReference type="NCBI Taxonomy" id="1745969"/>
    <lineage>
        <taxon>Eukaryota</taxon>
        <taxon>Fungi</taxon>
        <taxon>Dikarya</taxon>
        <taxon>Basidiomycota</taxon>
        <taxon>Agaricomycotina</taxon>
        <taxon>Agaricomycetes</taxon>
        <taxon>Agaricomycetidae</taxon>
        <taxon>Agaricales</taxon>
        <taxon>Marasmiineae</taxon>
        <taxon>Mycenaceae</taxon>
        <taxon>Mycena</taxon>
    </lineage>
</organism>
<keyword evidence="2" id="KW-0472">Membrane</keyword>
<proteinExistence type="predicted"/>